<protein>
    <recommendedName>
        <fullName evidence="3">Surface layer protein A domain-containing protein</fullName>
    </recommendedName>
</protein>
<sequence length="332" mass="36017">MLKLKGIVSLLLLGAISGIGFTTLKASALSSSATKYLTATQKTDSKATTMSKKVDREFDKVGMSNLTALTLDGQNNTLPNAPATDVFYTTRAVKASNGASKTVTLGKGSVVSGTVFQKGTFTIYNSHLSKKNQSKVFKGLGTKLPGSAISTTNGTPLTKYTKNTAFANNGVRNLIDLQEKGLQSYFDTDRANNPFISVTSDNYLNYYTTSYKSGNNTNYSKISQSVKIKKFTRGTSNYTYYLAKPLAGFGTTKTRVGKTYLYKLKVSLGHVFMTHDNFNHDTDGFRITVNVGSKKFYATLGNVAESYACTLQGKTFAKFDSAKAKSYIQGLQ</sequence>
<dbReference type="RefSeq" id="WP_125692980.1">
    <property type="nucleotide sequence ID" value="NZ_JBHSSK010000023.1"/>
</dbReference>
<accession>A0ABW1SSQ5</accession>
<reference evidence="2" key="1">
    <citation type="journal article" date="2019" name="Int. J. Syst. Evol. Microbiol.">
        <title>The Global Catalogue of Microorganisms (GCM) 10K type strain sequencing project: providing services to taxonomists for standard genome sequencing and annotation.</title>
        <authorList>
            <consortium name="The Broad Institute Genomics Platform"/>
            <consortium name="The Broad Institute Genome Sequencing Center for Infectious Disease"/>
            <person name="Wu L."/>
            <person name="Ma J."/>
        </authorList>
    </citation>
    <scope>NUCLEOTIDE SEQUENCE [LARGE SCALE GENOMIC DNA]</scope>
    <source>
        <strain evidence="2">CCM 8905</strain>
    </source>
</reference>
<gene>
    <name evidence="1" type="ORF">ACFP1G_08780</name>
</gene>
<evidence type="ECO:0000313" key="2">
    <source>
        <dbReference type="Proteomes" id="UP001596254"/>
    </source>
</evidence>
<name>A0ABW1SSQ5_9LACO</name>
<evidence type="ECO:0000313" key="1">
    <source>
        <dbReference type="EMBL" id="MFC6207564.1"/>
    </source>
</evidence>
<dbReference type="Proteomes" id="UP001596254">
    <property type="component" value="Unassembled WGS sequence"/>
</dbReference>
<comment type="caution">
    <text evidence="1">The sequence shown here is derived from an EMBL/GenBank/DDBJ whole genome shotgun (WGS) entry which is preliminary data.</text>
</comment>
<organism evidence="1 2">
    <name type="scientific">Levilactobacillus tongjiangensis</name>
    <dbReference type="NCBI Taxonomy" id="2486023"/>
    <lineage>
        <taxon>Bacteria</taxon>
        <taxon>Bacillati</taxon>
        <taxon>Bacillota</taxon>
        <taxon>Bacilli</taxon>
        <taxon>Lactobacillales</taxon>
        <taxon>Lactobacillaceae</taxon>
        <taxon>Levilactobacillus</taxon>
    </lineage>
</organism>
<keyword evidence="2" id="KW-1185">Reference proteome</keyword>
<proteinExistence type="predicted"/>
<evidence type="ECO:0008006" key="3">
    <source>
        <dbReference type="Google" id="ProtNLM"/>
    </source>
</evidence>
<dbReference type="EMBL" id="JBHSSK010000023">
    <property type="protein sequence ID" value="MFC6207564.1"/>
    <property type="molecule type" value="Genomic_DNA"/>
</dbReference>